<dbReference type="GO" id="GO:0004197">
    <property type="term" value="F:cysteine-type endopeptidase activity"/>
    <property type="evidence" value="ECO:0007669"/>
    <property type="project" value="InterPro"/>
</dbReference>
<feature type="domain" description="Peptidase C14 caspase" evidence="2">
    <location>
        <begin position="4"/>
        <end position="231"/>
    </location>
</feature>
<dbReference type="Pfam" id="PF00656">
    <property type="entry name" value="Peptidase_C14"/>
    <property type="match status" value="1"/>
</dbReference>
<dbReference type="Gene3D" id="3.90.1580.10">
    <property type="entry name" value="paralog of FGE (formylglycine-generating enzyme)"/>
    <property type="match status" value="1"/>
</dbReference>
<accession>A0A8J7IX39</accession>
<evidence type="ECO:0000259" key="3">
    <source>
        <dbReference type="Pfam" id="PF03781"/>
    </source>
</evidence>
<dbReference type="Pfam" id="PF03781">
    <property type="entry name" value="FGE-sulfatase"/>
    <property type="match status" value="1"/>
</dbReference>
<dbReference type="Gene3D" id="3.40.50.1460">
    <property type="match status" value="1"/>
</dbReference>
<dbReference type="PANTHER" id="PTHR23150:SF19">
    <property type="entry name" value="FORMYLGLYCINE-GENERATING ENZYME"/>
    <property type="match status" value="1"/>
</dbReference>
<evidence type="ECO:0000313" key="5">
    <source>
        <dbReference type="Proteomes" id="UP000654482"/>
    </source>
</evidence>
<feature type="region of interest" description="Disordered" evidence="1">
    <location>
        <begin position="313"/>
        <end position="348"/>
    </location>
</feature>
<dbReference type="InterPro" id="IPR016187">
    <property type="entry name" value="CTDL_fold"/>
</dbReference>
<dbReference type="SUPFAM" id="SSF56436">
    <property type="entry name" value="C-type lectin-like"/>
    <property type="match status" value="1"/>
</dbReference>
<dbReference type="InterPro" id="IPR011600">
    <property type="entry name" value="Pept_C14_caspase"/>
</dbReference>
<evidence type="ECO:0000313" key="4">
    <source>
        <dbReference type="EMBL" id="MBE9118487.1"/>
    </source>
</evidence>
<gene>
    <name evidence="4" type="ORF">IQ249_21585</name>
</gene>
<dbReference type="AlphaFoldDB" id="A0A8J7IX39"/>
<organism evidence="4 5">
    <name type="scientific">Lusitaniella coriacea LEGE 07157</name>
    <dbReference type="NCBI Taxonomy" id="945747"/>
    <lineage>
        <taxon>Bacteria</taxon>
        <taxon>Bacillati</taxon>
        <taxon>Cyanobacteriota</taxon>
        <taxon>Cyanophyceae</taxon>
        <taxon>Spirulinales</taxon>
        <taxon>Lusitaniellaceae</taxon>
        <taxon>Lusitaniella</taxon>
    </lineage>
</organism>
<dbReference type="InterPro" id="IPR042095">
    <property type="entry name" value="SUMF_sf"/>
</dbReference>
<evidence type="ECO:0000259" key="2">
    <source>
        <dbReference type="Pfam" id="PF00656"/>
    </source>
</evidence>
<dbReference type="InterPro" id="IPR029030">
    <property type="entry name" value="Caspase-like_dom_sf"/>
</dbReference>
<dbReference type="InterPro" id="IPR051043">
    <property type="entry name" value="Sulfatase_Mod_Factor_Kinase"/>
</dbReference>
<dbReference type="Proteomes" id="UP000654482">
    <property type="component" value="Unassembled WGS sequence"/>
</dbReference>
<dbReference type="GO" id="GO:0006508">
    <property type="term" value="P:proteolysis"/>
    <property type="evidence" value="ECO:0007669"/>
    <property type="project" value="InterPro"/>
</dbReference>
<evidence type="ECO:0000256" key="1">
    <source>
        <dbReference type="SAM" id="MobiDB-lite"/>
    </source>
</evidence>
<feature type="domain" description="Sulfatase-modifying factor enzyme-like" evidence="3">
    <location>
        <begin position="388"/>
        <end position="624"/>
    </location>
</feature>
<proteinExistence type="predicted"/>
<name>A0A8J7IX39_9CYAN</name>
<dbReference type="InterPro" id="IPR005532">
    <property type="entry name" value="SUMF_dom"/>
</dbReference>
<sequence>MAKNWAICIGVNEYDFLQPLTYAQRDAQLMYEFLTKEAGFERVLLFFTHAPQRNRRPSRANLRRAIRQLVKDAKMAAGDNFWFFFSGHGMRHNGRDYLMPADGDREEVDHSAIPINWITDQLRQCGADNVVLFLDACRNQEDKGGEGIGKQTAEKAKQTGAISFFSCSPNEYSYEIAALRRGAFTCALLEGLGIQGQCATVERLNQYLTHRVPELLRQHRSEKDRQTPYTIAEPIAKSHLILLPKYATKADIAVLKNDAYRAEMRKEWQRAQQLWIRVGVAAMGTDMEVYDAFQRMPPLQENSPTVELIETVSVTNKDDSVPQIEPFPSPTKKGDASPPTESKEDKGKPLQTFTFEVITVDRRGKITERKPGHAEYFEEDLGNGVMLDMVKIPGGTFWMGSPEEEGRDNEKPQHKVTVPPFFMGKYPITQAQYSAIVGKNPSYFKGDKRPVEMVSWYDAVEFCEKLSKKIGGEYRLPSEAEWEYACRAVISELGKNPTHPPFHFGETLTDKLANYDASETYADGPKGQWRKETTPVSSFPPNAFGLYDMHGNVWEWCADTWHDDYEGAPTDGSAWVANGNDNCSLLRGGSWYIIPNNCRSAFRNDYVRDVRVLFNYYIGFRVVWGVGRTQ</sequence>
<dbReference type="SUPFAM" id="SSF52129">
    <property type="entry name" value="Caspase-like"/>
    <property type="match status" value="1"/>
</dbReference>
<dbReference type="EMBL" id="JADEWZ010000048">
    <property type="protein sequence ID" value="MBE9118487.1"/>
    <property type="molecule type" value="Genomic_DNA"/>
</dbReference>
<comment type="caution">
    <text evidence="4">The sequence shown here is derived from an EMBL/GenBank/DDBJ whole genome shotgun (WGS) entry which is preliminary data.</text>
</comment>
<protein>
    <submittedName>
        <fullName evidence="4">SUMF1/EgtB/PvdO family nonheme iron enzyme</fullName>
    </submittedName>
</protein>
<dbReference type="RefSeq" id="WP_194031571.1">
    <property type="nucleotide sequence ID" value="NZ_JADEWZ010000048.1"/>
</dbReference>
<reference evidence="4" key="1">
    <citation type="submission" date="2020-10" db="EMBL/GenBank/DDBJ databases">
        <authorList>
            <person name="Castelo-Branco R."/>
            <person name="Eusebio N."/>
            <person name="Adriana R."/>
            <person name="Vieira A."/>
            <person name="Brugerolle De Fraissinette N."/>
            <person name="Rezende De Castro R."/>
            <person name="Schneider M.P."/>
            <person name="Vasconcelos V."/>
            <person name="Leao P.N."/>
        </authorList>
    </citation>
    <scope>NUCLEOTIDE SEQUENCE</scope>
    <source>
        <strain evidence="4">LEGE 07157</strain>
    </source>
</reference>
<dbReference type="GO" id="GO:0120147">
    <property type="term" value="F:formylglycine-generating oxidase activity"/>
    <property type="evidence" value="ECO:0007669"/>
    <property type="project" value="TreeGrafter"/>
</dbReference>
<keyword evidence="5" id="KW-1185">Reference proteome</keyword>
<dbReference type="PANTHER" id="PTHR23150">
    <property type="entry name" value="SULFATASE MODIFYING FACTOR 1, 2"/>
    <property type="match status" value="1"/>
</dbReference>